<dbReference type="RefSeq" id="XP_031396791.1">
    <property type="nucleotide sequence ID" value="XM_031540931.1"/>
</dbReference>
<dbReference type="Proteomes" id="UP000515151">
    <property type="component" value="Chromosome 5"/>
</dbReference>
<dbReference type="InterPro" id="IPR032867">
    <property type="entry name" value="DYW_dom"/>
</dbReference>
<dbReference type="Pfam" id="PF13041">
    <property type="entry name" value="PPR_2"/>
    <property type="match status" value="3"/>
</dbReference>
<sequence length="721" mass="80753">MNQISWTLHNFRHLLKTSIAHKDLSTGKALHAFYFKSLVPPSTYLSNHFVLLYSKCRRLSAARAAFDLTRHPNVFSFNALIAAYAKESHINDAHNLFDQIPEPDIVSYNTLIFAYADRGDTGPALSLFDEARRSGLGIDGFTLSAAVTASSNNVGLIRLLHCFAICSGLDSFVSVNNALLTYYGKNRLLNEAKRVFHEMDDDFRDEVSWNSMIVAYGQHREGIKALSLFQEMLKREMSVDMYTLASVLTAFTCVGDLSGGKQFHAKLIKSGFQRNSHVGSGLIDLYSKCGGGMLDCKKLFEEIPGPDLVLWNTMISGYSQYEDFSEEALSCFREMQRAGHGPDDCSFVCVISASSNLSSPSQGKQIHALAIKSEIPSNQVSVNNSLITMYSKCGNLHVARQVFDRMPEHNTVSLNSMIGGYAQHGRGEDSLLLFQQMLESDLTPTSITFISVLSACAHTGRVHEGKKYFEMMKERFRIKPEPEHYSCMIDLLGRAGKLDQAERLIEIMPLSPDAVGWATLLGACRTHGNVDTALKAALCFLELEPLNATPYVILSNIYAAAGRWQDMAAIRRLMRDRGVKKKPGCSWIEVDRRTHVFVAEDASHPMIKEIHGYLEEMLEKIKWAGYVPDVRWALVKDGGDIGQREMEMKLGHHSEKLAVAFGLMSTKEGEPILVLKNLRICGDCHNAFKFISEITKREITVRDTHRFHCFKEGRCSCGDYW</sequence>
<dbReference type="GO" id="GO:0009451">
    <property type="term" value="P:RNA modification"/>
    <property type="evidence" value="ECO:0007669"/>
    <property type="project" value="InterPro"/>
</dbReference>
<dbReference type="InterPro" id="IPR046960">
    <property type="entry name" value="PPR_At4g14850-like_plant"/>
</dbReference>
<evidence type="ECO:0000256" key="2">
    <source>
        <dbReference type="ARBA" id="ARBA00022737"/>
    </source>
</evidence>
<keyword evidence="2" id="KW-0677">Repeat</keyword>
<evidence type="ECO:0000256" key="3">
    <source>
        <dbReference type="PROSITE-ProRule" id="PRU00708"/>
    </source>
</evidence>
<feature type="repeat" description="PPR" evidence="3">
    <location>
        <begin position="410"/>
        <end position="444"/>
    </location>
</feature>
<feature type="repeat" description="PPR" evidence="3">
    <location>
        <begin position="205"/>
        <end position="239"/>
    </location>
</feature>
<dbReference type="NCBIfam" id="TIGR00756">
    <property type="entry name" value="PPR"/>
    <property type="match status" value="7"/>
</dbReference>
<protein>
    <submittedName>
        <fullName evidence="6">Pentatricopeptide repeat-containing protein At3g49710</fullName>
    </submittedName>
</protein>
<accession>A0A6P8DU81</accession>
<evidence type="ECO:0000313" key="6">
    <source>
        <dbReference type="RefSeq" id="XP_031396791.1"/>
    </source>
</evidence>
<dbReference type="SUPFAM" id="SSF48452">
    <property type="entry name" value="TPR-like"/>
    <property type="match status" value="1"/>
</dbReference>
<dbReference type="GO" id="GO:0003723">
    <property type="term" value="F:RNA binding"/>
    <property type="evidence" value="ECO:0007669"/>
    <property type="project" value="InterPro"/>
</dbReference>
<dbReference type="InterPro" id="IPR011990">
    <property type="entry name" value="TPR-like_helical_dom_sf"/>
</dbReference>
<dbReference type="PANTHER" id="PTHR47926">
    <property type="entry name" value="PENTATRICOPEPTIDE REPEAT-CONTAINING PROTEIN"/>
    <property type="match status" value="1"/>
</dbReference>
<dbReference type="Pfam" id="PF20431">
    <property type="entry name" value="E_motif"/>
    <property type="match status" value="1"/>
</dbReference>
<dbReference type="Pfam" id="PF01535">
    <property type="entry name" value="PPR"/>
    <property type="match status" value="4"/>
</dbReference>
<dbReference type="PANTHER" id="PTHR47926:SF505">
    <property type="entry name" value="PENTATRICOPEPTIDE REPEAT (PPR) SUPERFAMILY PROTEIN"/>
    <property type="match status" value="1"/>
</dbReference>
<dbReference type="GO" id="GO:0008270">
    <property type="term" value="F:zinc ion binding"/>
    <property type="evidence" value="ECO:0007669"/>
    <property type="project" value="InterPro"/>
</dbReference>
<evidence type="ECO:0000256" key="1">
    <source>
        <dbReference type="ARBA" id="ARBA00006643"/>
    </source>
</evidence>
<organism evidence="5 6">
    <name type="scientific">Punica granatum</name>
    <name type="common">Pomegranate</name>
    <dbReference type="NCBI Taxonomy" id="22663"/>
    <lineage>
        <taxon>Eukaryota</taxon>
        <taxon>Viridiplantae</taxon>
        <taxon>Streptophyta</taxon>
        <taxon>Embryophyta</taxon>
        <taxon>Tracheophyta</taxon>
        <taxon>Spermatophyta</taxon>
        <taxon>Magnoliopsida</taxon>
        <taxon>eudicotyledons</taxon>
        <taxon>Gunneridae</taxon>
        <taxon>Pentapetalae</taxon>
        <taxon>rosids</taxon>
        <taxon>malvids</taxon>
        <taxon>Myrtales</taxon>
        <taxon>Lythraceae</taxon>
        <taxon>Punica</taxon>
    </lineage>
</organism>
<reference evidence="5" key="1">
    <citation type="journal article" date="2020" name="Plant Biotechnol. J.">
        <title>The pomegranate (Punica granatum L.) draft genome dissects genetic divergence between soft- and hard-seeded cultivars.</title>
        <authorList>
            <person name="Luo X."/>
            <person name="Li H."/>
            <person name="Wu Z."/>
            <person name="Yao W."/>
            <person name="Zhao P."/>
            <person name="Cao D."/>
            <person name="Yu H."/>
            <person name="Li K."/>
            <person name="Poudel K."/>
            <person name="Zhao D."/>
            <person name="Zhang F."/>
            <person name="Xia X."/>
            <person name="Chen L."/>
            <person name="Wang Q."/>
            <person name="Jing D."/>
            <person name="Cao S."/>
        </authorList>
    </citation>
    <scope>NUCLEOTIDE SEQUENCE [LARGE SCALE GENOMIC DNA]</scope>
    <source>
        <strain evidence="5">cv. Tunisia</strain>
    </source>
</reference>
<dbReference type="FunFam" id="1.25.40.10:FF:000351">
    <property type="entry name" value="Pentatricopeptide repeat-containing protein"/>
    <property type="match status" value="1"/>
</dbReference>
<dbReference type="PROSITE" id="PS51375">
    <property type="entry name" value="PPR"/>
    <property type="match status" value="6"/>
</dbReference>
<dbReference type="FunFam" id="1.25.40.10:FF:000442">
    <property type="entry name" value="Pentatricopeptide repeat-containing protein At3g49710"/>
    <property type="match status" value="1"/>
</dbReference>
<dbReference type="InterPro" id="IPR002885">
    <property type="entry name" value="PPR_rpt"/>
</dbReference>
<reference evidence="6" key="2">
    <citation type="submission" date="2025-08" db="UniProtKB">
        <authorList>
            <consortium name="RefSeq"/>
        </authorList>
    </citation>
    <scope>IDENTIFICATION</scope>
    <source>
        <tissue evidence="6">Leaf</tissue>
    </source>
</reference>
<evidence type="ECO:0000259" key="4">
    <source>
        <dbReference type="Pfam" id="PF14432"/>
    </source>
</evidence>
<dbReference type="InterPro" id="IPR046848">
    <property type="entry name" value="E_motif"/>
</dbReference>
<keyword evidence="5" id="KW-1185">Reference proteome</keyword>
<evidence type="ECO:0000313" key="5">
    <source>
        <dbReference type="Proteomes" id="UP000515151"/>
    </source>
</evidence>
<feature type="repeat" description="PPR" evidence="3">
    <location>
        <begin position="307"/>
        <end position="342"/>
    </location>
</feature>
<dbReference type="Pfam" id="PF14432">
    <property type="entry name" value="DYW_deaminase"/>
    <property type="match status" value="1"/>
</dbReference>
<dbReference type="GeneID" id="116207837"/>
<dbReference type="FunFam" id="1.25.40.10:FF:000396">
    <property type="entry name" value="Pentatricopeptide repeat-containing protein At2g36730"/>
    <property type="match status" value="1"/>
</dbReference>
<dbReference type="FunFam" id="1.25.40.10:FF:000031">
    <property type="entry name" value="Pentatricopeptide repeat-containing protein mitochondrial"/>
    <property type="match status" value="1"/>
</dbReference>
<feature type="repeat" description="PPR" evidence="3">
    <location>
        <begin position="73"/>
        <end position="103"/>
    </location>
</feature>
<feature type="repeat" description="PPR" evidence="3">
    <location>
        <begin position="445"/>
        <end position="475"/>
    </location>
</feature>
<dbReference type="Gene3D" id="1.25.40.10">
    <property type="entry name" value="Tetratricopeptide repeat domain"/>
    <property type="match status" value="4"/>
</dbReference>
<dbReference type="OrthoDB" id="185373at2759"/>
<dbReference type="AlphaFoldDB" id="A0A6P8DU81"/>
<name>A0A6P8DU81_PUNGR</name>
<dbReference type="FunFam" id="1.25.40.10:FF:000366">
    <property type="entry name" value="Pentatricopeptide (PPR) repeat-containing protein"/>
    <property type="match status" value="1"/>
</dbReference>
<proteinExistence type="inferred from homology"/>
<feature type="domain" description="DYW" evidence="4">
    <location>
        <begin position="625"/>
        <end position="721"/>
    </location>
</feature>
<comment type="similarity">
    <text evidence="1">Belongs to the PPR family. PCMP-H subfamily.</text>
</comment>
<feature type="repeat" description="PPR" evidence="3">
    <location>
        <begin position="104"/>
        <end position="138"/>
    </location>
</feature>
<gene>
    <name evidence="6" type="primary">LOC116207837</name>
</gene>